<dbReference type="RefSeq" id="WP_377724375.1">
    <property type="nucleotide sequence ID" value="NZ_JBHSEW010000003.1"/>
</dbReference>
<evidence type="ECO:0000313" key="8">
    <source>
        <dbReference type="EMBL" id="MFC4621475.1"/>
    </source>
</evidence>
<name>A0ABV9GXN3_9BURK</name>
<evidence type="ECO:0000256" key="3">
    <source>
        <dbReference type="ARBA" id="ARBA00022960"/>
    </source>
</evidence>
<keyword evidence="5" id="KW-0175">Coiled coil</keyword>
<dbReference type="EMBL" id="JBHSEW010000003">
    <property type="protein sequence ID" value="MFC4621475.1"/>
    <property type="molecule type" value="Genomic_DNA"/>
</dbReference>
<dbReference type="InterPro" id="IPR055342">
    <property type="entry name" value="MreC_beta-barrel_core"/>
</dbReference>
<dbReference type="InterPro" id="IPR007221">
    <property type="entry name" value="MreC"/>
</dbReference>
<evidence type="ECO:0000313" key="9">
    <source>
        <dbReference type="Proteomes" id="UP001595967"/>
    </source>
</evidence>
<evidence type="ECO:0000256" key="1">
    <source>
        <dbReference type="ARBA" id="ARBA00009369"/>
    </source>
</evidence>
<dbReference type="NCBIfam" id="TIGR00219">
    <property type="entry name" value="mreC"/>
    <property type="match status" value="1"/>
</dbReference>
<accession>A0ABV9GXN3</accession>
<evidence type="ECO:0000256" key="4">
    <source>
        <dbReference type="ARBA" id="ARBA00032089"/>
    </source>
</evidence>
<feature type="region of interest" description="Disordered" evidence="6">
    <location>
        <begin position="305"/>
        <end position="333"/>
    </location>
</feature>
<comment type="caution">
    <text evidence="8">The sequence shown here is derived from an EMBL/GenBank/DDBJ whole genome shotgun (WGS) entry which is preliminary data.</text>
</comment>
<evidence type="ECO:0000259" key="7">
    <source>
        <dbReference type="Pfam" id="PF04085"/>
    </source>
</evidence>
<sequence>MSLRTLERDAPSLFKNRLPAPAQLAVFCILSLVLMLADARLHLIAPLRQALATVLYPVQQALLQPLRLLSDAADYLEKLETAQSAAHRAEEQITAMSLQAHQAELLGQENRELRALLGLRERLPLPAQAAQVVYESPDSYSRRVILDKGQVAGILPGSPVMDAQGVLGQVVRVQPFTSEVRLLVDRDQAIPVQVTRTGVRGVMYGLSSNLAPDMLELRYMPSDSDIQPGDTLVTSGLDGIYPPDLPVATITVVERQGATAFLRIDSQPLARMEGARHVLVLTPRNEVLAAELPAPQELTVLTTANAAAQKKAREDKSARRRPAPMAPVSEGAP</sequence>
<feature type="coiled-coil region" evidence="5">
    <location>
        <begin position="72"/>
        <end position="99"/>
    </location>
</feature>
<feature type="domain" description="Rod shape-determining protein MreC beta-barrel core" evidence="7">
    <location>
        <begin position="132"/>
        <end position="281"/>
    </location>
</feature>
<dbReference type="InterPro" id="IPR042175">
    <property type="entry name" value="Cell/Rod_MreC_2"/>
</dbReference>
<gene>
    <name evidence="8" type="primary">mreC</name>
    <name evidence="8" type="ORF">ACFO3A_04545</name>
</gene>
<dbReference type="Gene3D" id="2.40.10.350">
    <property type="entry name" value="Rod shape-determining protein MreC, domain 2"/>
    <property type="match status" value="1"/>
</dbReference>
<dbReference type="PANTHER" id="PTHR34138:SF1">
    <property type="entry name" value="CELL SHAPE-DETERMINING PROTEIN MREC"/>
    <property type="match status" value="1"/>
</dbReference>
<organism evidence="8 9">
    <name type="scientific">Comamonas nitrativorans</name>
    <dbReference type="NCBI Taxonomy" id="108437"/>
    <lineage>
        <taxon>Bacteria</taxon>
        <taxon>Pseudomonadati</taxon>
        <taxon>Pseudomonadota</taxon>
        <taxon>Betaproteobacteria</taxon>
        <taxon>Burkholderiales</taxon>
        <taxon>Comamonadaceae</taxon>
        <taxon>Comamonas</taxon>
    </lineage>
</organism>
<evidence type="ECO:0000256" key="5">
    <source>
        <dbReference type="SAM" id="Coils"/>
    </source>
</evidence>
<evidence type="ECO:0000256" key="6">
    <source>
        <dbReference type="SAM" id="MobiDB-lite"/>
    </source>
</evidence>
<dbReference type="PANTHER" id="PTHR34138">
    <property type="entry name" value="CELL SHAPE-DETERMINING PROTEIN MREC"/>
    <property type="match status" value="1"/>
</dbReference>
<proteinExistence type="inferred from homology"/>
<evidence type="ECO:0000256" key="2">
    <source>
        <dbReference type="ARBA" id="ARBA00013855"/>
    </source>
</evidence>
<dbReference type="InterPro" id="IPR042177">
    <property type="entry name" value="Cell/Rod_1"/>
</dbReference>
<protein>
    <recommendedName>
        <fullName evidence="2">Cell shape-determining protein MreC</fullName>
    </recommendedName>
    <alternativeName>
        <fullName evidence="4">Cell shape protein MreC</fullName>
    </alternativeName>
</protein>
<keyword evidence="3" id="KW-0133">Cell shape</keyword>
<comment type="similarity">
    <text evidence="1">Belongs to the MreC family.</text>
</comment>
<keyword evidence="9" id="KW-1185">Reference proteome</keyword>
<dbReference type="Pfam" id="PF04085">
    <property type="entry name" value="MreC"/>
    <property type="match status" value="1"/>
</dbReference>
<dbReference type="Proteomes" id="UP001595967">
    <property type="component" value="Unassembled WGS sequence"/>
</dbReference>
<dbReference type="Gene3D" id="2.40.10.340">
    <property type="entry name" value="Rod shape-determining protein MreC, domain 1"/>
    <property type="match status" value="1"/>
</dbReference>
<reference evidence="9" key="1">
    <citation type="journal article" date="2019" name="Int. J. Syst. Evol. Microbiol.">
        <title>The Global Catalogue of Microorganisms (GCM) 10K type strain sequencing project: providing services to taxonomists for standard genome sequencing and annotation.</title>
        <authorList>
            <consortium name="The Broad Institute Genomics Platform"/>
            <consortium name="The Broad Institute Genome Sequencing Center for Infectious Disease"/>
            <person name="Wu L."/>
            <person name="Ma J."/>
        </authorList>
    </citation>
    <scope>NUCLEOTIDE SEQUENCE [LARGE SCALE GENOMIC DNA]</scope>
    <source>
        <strain evidence="9">JCM 11650</strain>
    </source>
</reference>